<dbReference type="InParanoid" id="A0A5N4A369"/>
<organism evidence="2 3">
    <name type="scientific">Photinus pyralis</name>
    <name type="common">Common eastern firefly</name>
    <name type="synonym">Lampyris pyralis</name>
    <dbReference type="NCBI Taxonomy" id="7054"/>
    <lineage>
        <taxon>Eukaryota</taxon>
        <taxon>Metazoa</taxon>
        <taxon>Ecdysozoa</taxon>
        <taxon>Arthropoda</taxon>
        <taxon>Hexapoda</taxon>
        <taxon>Insecta</taxon>
        <taxon>Pterygota</taxon>
        <taxon>Neoptera</taxon>
        <taxon>Endopterygota</taxon>
        <taxon>Coleoptera</taxon>
        <taxon>Polyphaga</taxon>
        <taxon>Elateriformia</taxon>
        <taxon>Elateroidea</taxon>
        <taxon>Lampyridae</taxon>
        <taxon>Lampyrinae</taxon>
        <taxon>Photinus</taxon>
    </lineage>
</organism>
<dbReference type="InterPro" id="IPR036188">
    <property type="entry name" value="FAD/NAD-bd_sf"/>
</dbReference>
<name>A0A5N4A369_PHOPY</name>
<sequence length="455" mass="51562">MSSPRIVVIGAGASGIAAATRLAKNGFSNITILEAEDRIGGRICSVEFENDIVDLGAELVREGSLVYDLVKDYDVVEPRNAAIEVYHPSLGPLPKSFVDAFVARFTDLLDRKDDGISWQEYFDENYQKCIVESFRSETEKHLAVECRKCAENLLLFHALTFPLSEGGERFGEAPLTFQWGWKTGGYRTFLDILMKDCAKFQEKIVLSSEVIKIDWQEEIKVACSNGSTYLADHVIATLPLGALKRQYRTLFQPPLPMEKAQAIELLRLQSPSQILVHFPSKWWGSNDMVFTWTEEEMDLVDFEMGPKKNGRSWVTAIMSYYVYPSYKNCLAVYNGGEMVQEMEQMDETVWLEGLHYLNQKFLARAFPNICKPTKIARFKWYSNLHFGGVIATETLESKLRGIGFKTMAEPLLDKDGGIRVLFAGEVTNDSSHAFVNAAVYTGFREADRIINFYKK</sequence>
<reference evidence="2 3" key="1">
    <citation type="journal article" date="2018" name="Elife">
        <title>Firefly genomes illuminate parallel origins of bioluminescence in beetles.</title>
        <authorList>
            <person name="Fallon T.R."/>
            <person name="Lower S.E."/>
            <person name="Chang C.H."/>
            <person name="Bessho-Uehara M."/>
            <person name="Martin G.J."/>
            <person name="Bewick A.J."/>
            <person name="Behringer M."/>
            <person name="Debat H.J."/>
            <person name="Wong I."/>
            <person name="Day J.C."/>
            <person name="Suvorov A."/>
            <person name="Silva C.J."/>
            <person name="Stanger-Hall K.F."/>
            <person name="Hall D.W."/>
            <person name="Schmitz R.J."/>
            <person name="Nelson D.R."/>
            <person name="Lewis S.M."/>
            <person name="Shigenobu S."/>
            <person name="Bybee S.M."/>
            <person name="Larracuente A.M."/>
            <person name="Oba Y."/>
            <person name="Weng J.K."/>
        </authorList>
    </citation>
    <scope>NUCLEOTIDE SEQUENCE [LARGE SCALE GENOMIC DNA]</scope>
    <source>
        <strain evidence="2">1611_PpyrPB1</strain>
        <tissue evidence="2">Whole body</tissue>
    </source>
</reference>
<evidence type="ECO:0000313" key="2">
    <source>
        <dbReference type="EMBL" id="KAB0791757.1"/>
    </source>
</evidence>
<dbReference type="Pfam" id="PF01593">
    <property type="entry name" value="Amino_oxidase"/>
    <property type="match status" value="1"/>
</dbReference>
<dbReference type="Gene3D" id="3.90.660.10">
    <property type="match status" value="1"/>
</dbReference>
<dbReference type="PRINTS" id="PR00419">
    <property type="entry name" value="ADXRDTASE"/>
</dbReference>
<keyword evidence="3" id="KW-1185">Reference proteome</keyword>
<dbReference type="SUPFAM" id="SSF54373">
    <property type="entry name" value="FAD-linked reductases, C-terminal domain"/>
    <property type="match status" value="1"/>
</dbReference>
<proteinExistence type="predicted"/>
<evidence type="ECO:0000259" key="1">
    <source>
        <dbReference type="Pfam" id="PF01593"/>
    </source>
</evidence>
<feature type="domain" description="Amine oxidase" evidence="1">
    <location>
        <begin position="14"/>
        <end position="450"/>
    </location>
</feature>
<evidence type="ECO:0000313" key="3">
    <source>
        <dbReference type="Proteomes" id="UP000327044"/>
    </source>
</evidence>
<dbReference type="InterPro" id="IPR050281">
    <property type="entry name" value="Flavin_monoamine_oxidase"/>
</dbReference>
<dbReference type="Proteomes" id="UP000327044">
    <property type="component" value="Unassembled WGS sequence"/>
</dbReference>
<dbReference type="InterPro" id="IPR002937">
    <property type="entry name" value="Amino_oxidase"/>
</dbReference>
<dbReference type="GO" id="GO:0046592">
    <property type="term" value="F:polyamine oxidase activity"/>
    <property type="evidence" value="ECO:0007669"/>
    <property type="project" value="TreeGrafter"/>
</dbReference>
<dbReference type="PANTHER" id="PTHR10742:SF398">
    <property type="entry name" value="AMINE OXIDASE DOMAIN-CONTAINING PROTEIN-RELATED"/>
    <property type="match status" value="1"/>
</dbReference>
<accession>A0A5N4A369</accession>
<comment type="caution">
    <text evidence="2">The sequence shown here is derived from an EMBL/GenBank/DDBJ whole genome shotgun (WGS) entry which is preliminary data.</text>
</comment>
<dbReference type="SUPFAM" id="SSF51905">
    <property type="entry name" value="FAD/NAD(P)-binding domain"/>
    <property type="match status" value="1"/>
</dbReference>
<gene>
    <name evidence="2" type="ORF">PPYR_03557</name>
</gene>
<protein>
    <recommendedName>
        <fullName evidence="1">Amine oxidase domain-containing protein</fullName>
    </recommendedName>
</protein>
<dbReference type="PANTHER" id="PTHR10742">
    <property type="entry name" value="FLAVIN MONOAMINE OXIDASE"/>
    <property type="match status" value="1"/>
</dbReference>
<dbReference type="EMBL" id="VVIM01000011">
    <property type="protein sequence ID" value="KAB0791757.1"/>
    <property type="molecule type" value="Genomic_DNA"/>
</dbReference>
<dbReference type="AlphaFoldDB" id="A0A5N4A369"/>
<dbReference type="Gene3D" id="3.50.50.60">
    <property type="entry name" value="FAD/NAD(P)-binding domain"/>
    <property type="match status" value="1"/>
</dbReference>